<dbReference type="EMBL" id="JBHMDY010000005">
    <property type="protein sequence ID" value="MFB9260300.1"/>
    <property type="molecule type" value="Genomic_DNA"/>
</dbReference>
<evidence type="ECO:0000259" key="5">
    <source>
        <dbReference type="Pfam" id="PF00501"/>
    </source>
</evidence>
<evidence type="ECO:0000256" key="3">
    <source>
        <dbReference type="ARBA" id="ARBA00022741"/>
    </source>
</evidence>
<keyword evidence="3" id="KW-0547">Nucleotide-binding</keyword>
<dbReference type="InterPro" id="IPR042099">
    <property type="entry name" value="ANL_N_sf"/>
</dbReference>
<sequence>MAQNTAFDNTASDNSASTPLSPEQLLAIYDIPGASAAEFLCDRHDPDAVAFTIIDADLSGRDITYGELKTESEKVAAALAELGVSEGDRVATLMSKSADLVFTLVGIWRLGAVHMPLFTAFAWPAIEMRITGGDAKVIISDADQRGKIEKTDVPVVVAGLADCPEAREGDLDLATIVAAQEPGRPAAVTGPNAGMVMLFTSGTTGTPKGVVVPVRALAAFHQYIETGLDVRADDVFWNGADPGWAYGLYYGILGPLAVGRRSLLLHARYSPELAFAVLQYFHVTNFAAAPTVYRTMRAKADIAPADVTLRRASAAGEPLTPEVIDWSVKQFGVEVRDQYGQTEHGMFIINPWHDSLREDVRPGSMGVPLPGWSCAVLAADEDVPAPVGELGRVAIDVPASPLMWFTGYHESPEKTAERFSEDGRWYYTGDAAKVDADGHFYFSSRDDDVIIMSGYRIGPFDVESVLAQHPDVLESAVIGVPDDLAGEVLEAYVVLREGVLPDGVFDDDDKVSELQKWVKTEFAAHAFPRKIHFARELPKTPSGKIQRFLLRKERAGQN</sequence>
<comment type="similarity">
    <text evidence="1">Belongs to the ATP-dependent AMP-binding enzyme family.</text>
</comment>
<dbReference type="InterPro" id="IPR045851">
    <property type="entry name" value="AMP-bd_C_sf"/>
</dbReference>
<evidence type="ECO:0000313" key="8">
    <source>
        <dbReference type="Proteomes" id="UP001589700"/>
    </source>
</evidence>
<feature type="domain" description="AMP-dependent synthetase/ligase" evidence="5">
    <location>
        <begin position="44"/>
        <end position="398"/>
    </location>
</feature>
<dbReference type="InterPro" id="IPR025110">
    <property type="entry name" value="AMP-bd_C"/>
</dbReference>
<dbReference type="SUPFAM" id="SSF56801">
    <property type="entry name" value="Acetyl-CoA synthetase-like"/>
    <property type="match status" value="1"/>
</dbReference>
<dbReference type="Gene3D" id="3.30.300.30">
    <property type="match status" value="1"/>
</dbReference>
<feature type="domain" description="AMP-binding enzyme C-terminal" evidence="6">
    <location>
        <begin position="462"/>
        <end position="544"/>
    </location>
</feature>
<dbReference type="RefSeq" id="WP_182633222.1">
    <property type="nucleotide sequence ID" value="NZ_JAALDM010000249.1"/>
</dbReference>
<accession>A0ABV5JTQ7</accession>
<comment type="caution">
    <text evidence="7">The sequence shown here is derived from an EMBL/GenBank/DDBJ whole genome shotgun (WGS) entry which is preliminary data.</text>
</comment>
<dbReference type="InterPro" id="IPR000873">
    <property type="entry name" value="AMP-dep_synth/lig_dom"/>
</dbReference>
<dbReference type="PANTHER" id="PTHR43605">
    <property type="entry name" value="ACYL-COENZYME A SYNTHETASE"/>
    <property type="match status" value="1"/>
</dbReference>
<dbReference type="Proteomes" id="UP001589700">
    <property type="component" value="Unassembled WGS sequence"/>
</dbReference>
<proteinExistence type="inferred from homology"/>
<organism evidence="7 8">
    <name type="scientific">Dietzia aerolata</name>
    <dbReference type="NCBI Taxonomy" id="595984"/>
    <lineage>
        <taxon>Bacteria</taxon>
        <taxon>Bacillati</taxon>
        <taxon>Actinomycetota</taxon>
        <taxon>Actinomycetes</taxon>
        <taxon>Mycobacteriales</taxon>
        <taxon>Dietziaceae</taxon>
        <taxon>Dietzia</taxon>
    </lineage>
</organism>
<evidence type="ECO:0000259" key="6">
    <source>
        <dbReference type="Pfam" id="PF13193"/>
    </source>
</evidence>
<keyword evidence="4" id="KW-0067">ATP-binding</keyword>
<reference evidence="7 8" key="1">
    <citation type="submission" date="2024-09" db="EMBL/GenBank/DDBJ databases">
        <authorList>
            <person name="Sun Q."/>
            <person name="Mori K."/>
        </authorList>
    </citation>
    <scope>NUCLEOTIDE SEQUENCE [LARGE SCALE GENOMIC DNA]</scope>
    <source>
        <strain evidence="7 8">CCM 7659</strain>
    </source>
</reference>
<evidence type="ECO:0000256" key="1">
    <source>
        <dbReference type="ARBA" id="ARBA00006432"/>
    </source>
</evidence>
<keyword evidence="8" id="KW-1185">Reference proteome</keyword>
<dbReference type="InterPro" id="IPR051087">
    <property type="entry name" value="Mitochondrial_ACSM"/>
</dbReference>
<evidence type="ECO:0000256" key="2">
    <source>
        <dbReference type="ARBA" id="ARBA00022598"/>
    </source>
</evidence>
<evidence type="ECO:0000256" key="4">
    <source>
        <dbReference type="ARBA" id="ARBA00022840"/>
    </source>
</evidence>
<dbReference type="Pfam" id="PF13193">
    <property type="entry name" value="AMP-binding_C"/>
    <property type="match status" value="1"/>
</dbReference>
<gene>
    <name evidence="7" type="ORF">ACFFVD_10850</name>
</gene>
<evidence type="ECO:0000313" key="7">
    <source>
        <dbReference type="EMBL" id="MFB9260300.1"/>
    </source>
</evidence>
<dbReference type="InterPro" id="IPR020845">
    <property type="entry name" value="AMP-binding_CS"/>
</dbReference>
<dbReference type="PROSITE" id="PS00455">
    <property type="entry name" value="AMP_BINDING"/>
    <property type="match status" value="1"/>
</dbReference>
<keyword evidence="2" id="KW-0436">Ligase</keyword>
<dbReference type="Gene3D" id="3.40.50.12780">
    <property type="entry name" value="N-terminal domain of ligase-like"/>
    <property type="match status" value="1"/>
</dbReference>
<dbReference type="Pfam" id="PF00501">
    <property type="entry name" value="AMP-binding"/>
    <property type="match status" value="1"/>
</dbReference>
<name>A0ABV5JTQ7_9ACTN</name>
<protein>
    <submittedName>
        <fullName evidence="7">AMP-binding protein</fullName>
    </submittedName>
</protein>
<dbReference type="PANTHER" id="PTHR43605:SF10">
    <property type="entry name" value="ACYL-COA SYNTHETASE MEDIUM CHAIN FAMILY MEMBER 3"/>
    <property type="match status" value="1"/>
</dbReference>